<comment type="subcellular location">
    <subcellularLocation>
        <location evidence="1">Cytoplasm</location>
    </subcellularLocation>
</comment>
<feature type="domain" description="Lipoxygenase" evidence="13">
    <location>
        <begin position="145"/>
        <end position="630"/>
    </location>
</feature>
<dbReference type="GO" id="GO:0034440">
    <property type="term" value="P:lipid oxidation"/>
    <property type="evidence" value="ECO:0007669"/>
    <property type="project" value="InterPro"/>
</dbReference>
<feature type="site" description="Essential for stabilizing binding to COTL1" evidence="10">
    <location>
        <position position="131"/>
    </location>
</feature>
<evidence type="ECO:0000256" key="11">
    <source>
        <dbReference type="PROSITE-ProRule" id="PRU00152"/>
    </source>
</evidence>
<dbReference type="PROSITE" id="PS00081">
    <property type="entry name" value="LIPOXYGENASE_2"/>
    <property type="match status" value="1"/>
</dbReference>
<dbReference type="PROSITE" id="PS51393">
    <property type="entry name" value="LIPOXYGENASE_3"/>
    <property type="match status" value="1"/>
</dbReference>
<keyword evidence="8" id="KW-0443">Lipid metabolism</keyword>
<evidence type="ECO:0000313" key="14">
    <source>
        <dbReference type="EMBL" id="KAK7175687.1"/>
    </source>
</evidence>
<dbReference type="PRINTS" id="PR00087">
    <property type="entry name" value="LIPOXYGENASE"/>
</dbReference>
<dbReference type="PRINTS" id="PR00467">
    <property type="entry name" value="MAMLPOXGNASE"/>
</dbReference>
<dbReference type="InterPro" id="IPR036226">
    <property type="entry name" value="LipOase_C_sf"/>
</dbReference>
<dbReference type="Pfam" id="PF01477">
    <property type="entry name" value="PLAT"/>
    <property type="match status" value="1"/>
</dbReference>
<evidence type="ECO:0000313" key="15">
    <source>
        <dbReference type="Proteomes" id="UP001364617"/>
    </source>
</evidence>
<comment type="similarity">
    <text evidence="3">Belongs to the lipoxygenase family.</text>
</comment>
<evidence type="ECO:0000259" key="12">
    <source>
        <dbReference type="PROSITE" id="PS50095"/>
    </source>
</evidence>
<evidence type="ECO:0000256" key="2">
    <source>
        <dbReference type="ARBA" id="ARBA00005189"/>
    </source>
</evidence>
<evidence type="ECO:0000259" key="13">
    <source>
        <dbReference type="PROSITE" id="PS51393"/>
    </source>
</evidence>
<evidence type="ECO:0000256" key="4">
    <source>
        <dbReference type="ARBA" id="ARBA00022490"/>
    </source>
</evidence>
<name>A0AAN9HHJ2_9TELE</name>
<dbReference type="PROSITE" id="PS50095">
    <property type="entry name" value="PLAT"/>
    <property type="match status" value="1"/>
</dbReference>
<keyword evidence="7" id="KW-0560">Oxidoreductase</keyword>
<keyword evidence="5 9" id="KW-0479">Metal-binding</keyword>
<dbReference type="InterPro" id="IPR001024">
    <property type="entry name" value="PLAT/LH2_dom"/>
</dbReference>
<protein>
    <recommendedName>
        <fullName evidence="16">Arachidonate 5-lipoxygenase</fullName>
    </recommendedName>
</protein>
<comment type="caution">
    <text evidence="14">The sequence shown here is derived from an EMBL/GenBank/DDBJ whole genome shotgun (WGS) entry which is preliminary data.</text>
</comment>
<evidence type="ECO:0000256" key="8">
    <source>
        <dbReference type="ARBA" id="ARBA00023098"/>
    </source>
</evidence>
<dbReference type="SMART" id="SM00308">
    <property type="entry name" value="LH2"/>
    <property type="match status" value="1"/>
</dbReference>
<dbReference type="GO" id="GO:0016702">
    <property type="term" value="F:oxidoreductase activity, acting on single donors with incorporation of molecular oxygen, incorporation of two atoms of oxygen"/>
    <property type="evidence" value="ECO:0007669"/>
    <property type="project" value="InterPro"/>
</dbReference>
<evidence type="ECO:0000256" key="1">
    <source>
        <dbReference type="ARBA" id="ARBA00004496"/>
    </source>
</evidence>
<dbReference type="AlphaFoldDB" id="A0AAN9HHJ2"/>
<keyword evidence="9" id="KW-0408">Iron</keyword>
<dbReference type="GO" id="GO:0005506">
    <property type="term" value="F:iron ion binding"/>
    <property type="evidence" value="ECO:0007669"/>
    <property type="project" value="InterPro"/>
</dbReference>
<dbReference type="Proteomes" id="UP001364617">
    <property type="component" value="Unassembled WGS sequence"/>
</dbReference>
<gene>
    <name evidence="14" type="ORF">R3I93_000067</name>
</gene>
<comment type="cofactor">
    <cofactor evidence="9">
        <name>Fe cation</name>
        <dbReference type="ChEBI" id="CHEBI:24875"/>
    </cofactor>
    <text evidence="9">Binds 1 Fe cation per subunit.</text>
</comment>
<feature type="binding site" evidence="9">
    <location>
        <position position="393"/>
    </location>
    <ligand>
        <name>Fe cation</name>
        <dbReference type="ChEBI" id="CHEBI:24875"/>
        <note>catalytic</note>
    </ligand>
</feature>
<accession>A0AAN9HHJ2</accession>
<evidence type="ECO:0000256" key="9">
    <source>
        <dbReference type="PIRSR" id="PIRSR601885-1"/>
    </source>
</evidence>
<dbReference type="Gene3D" id="3.10.450.60">
    <property type="match status" value="1"/>
</dbReference>
<comment type="pathway">
    <text evidence="2">Lipid metabolism.</text>
</comment>
<dbReference type="InterPro" id="IPR013819">
    <property type="entry name" value="LipOase_C"/>
</dbReference>
<evidence type="ECO:0000256" key="10">
    <source>
        <dbReference type="PIRSR" id="PIRSR601885-3"/>
    </source>
</evidence>
<evidence type="ECO:0000256" key="6">
    <source>
        <dbReference type="ARBA" id="ARBA00022964"/>
    </source>
</evidence>
<dbReference type="GO" id="GO:0005737">
    <property type="term" value="C:cytoplasm"/>
    <property type="evidence" value="ECO:0007669"/>
    <property type="project" value="UniProtKB-SubCell"/>
</dbReference>
<organism evidence="14 15">
    <name type="scientific">Phoxinus phoxinus</name>
    <name type="common">Eurasian minnow</name>
    <dbReference type="NCBI Taxonomy" id="58324"/>
    <lineage>
        <taxon>Eukaryota</taxon>
        <taxon>Metazoa</taxon>
        <taxon>Chordata</taxon>
        <taxon>Craniata</taxon>
        <taxon>Vertebrata</taxon>
        <taxon>Euteleostomi</taxon>
        <taxon>Actinopterygii</taxon>
        <taxon>Neopterygii</taxon>
        <taxon>Teleostei</taxon>
        <taxon>Ostariophysi</taxon>
        <taxon>Cypriniformes</taxon>
        <taxon>Leuciscidae</taxon>
        <taxon>Phoxininae</taxon>
        <taxon>Phoxinus</taxon>
    </lineage>
</organism>
<dbReference type="Gene3D" id="2.60.60.20">
    <property type="entry name" value="PLAT/LH2 domain"/>
    <property type="match status" value="1"/>
</dbReference>
<dbReference type="InterPro" id="IPR001885">
    <property type="entry name" value="LipOase_mml"/>
</dbReference>
<evidence type="ECO:0008006" key="16">
    <source>
        <dbReference type="Google" id="ProtNLM"/>
    </source>
</evidence>
<reference evidence="14 15" key="1">
    <citation type="submission" date="2024-02" db="EMBL/GenBank/DDBJ databases">
        <title>Chromosome-level genome assembly of the Eurasian Minnow (Phoxinus phoxinus).</title>
        <authorList>
            <person name="Oriowo T.O."/>
            <person name="Martin S."/>
            <person name="Stange M."/>
            <person name="Chrysostomakis Y."/>
            <person name="Brown T."/>
            <person name="Winkler S."/>
            <person name="Kukowka S."/>
            <person name="Myers E.W."/>
            <person name="Bohne A."/>
        </authorList>
    </citation>
    <scope>NUCLEOTIDE SEQUENCE [LARGE SCALE GENOMIC DNA]</scope>
    <source>
        <strain evidence="14">ZFMK-TIS-60720</strain>
        <tissue evidence="14">Whole Organism</tissue>
    </source>
</reference>
<dbReference type="InterPro" id="IPR036392">
    <property type="entry name" value="PLAT/LH2_dom_sf"/>
</dbReference>
<evidence type="ECO:0000256" key="5">
    <source>
        <dbReference type="ARBA" id="ARBA00022723"/>
    </source>
</evidence>
<dbReference type="InterPro" id="IPR020834">
    <property type="entry name" value="LipOase_CS"/>
</dbReference>
<evidence type="ECO:0000256" key="3">
    <source>
        <dbReference type="ARBA" id="ARBA00009419"/>
    </source>
</evidence>
<keyword evidence="6" id="KW-0223">Dioxygenase</keyword>
<evidence type="ECO:0000256" key="7">
    <source>
        <dbReference type="ARBA" id="ARBA00023002"/>
    </source>
</evidence>
<feature type="binding site" evidence="9">
    <location>
        <position position="388"/>
    </location>
    <ligand>
        <name>Fe cation</name>
        <dbReference type="ChEBI" id="CHEBI:24875"/>
        <note>catalytic</note>
    </ligand>
</feature>
<comment type="caution">
    <text evidence="11">Lacks conserved residue(s) required for the propagation of feature annotation.</text>
</comment>
<dbReference type="PANTHER" id="PTHR11771">
    <property type="entry name" value="LIPOXYGENASE"/>
    <property type="match status" value="1"/>
</dbReference>
<dbReference type="SUPFAM" id="SSF49723">
    <property type="entry name" value="Lipase/lipooxygenase domain (PLAT/LH2 domain)"/>
    <property type="match status" value="1"/>
</dbReference>
<dbReference type="EMBL" id="JAYKXH010000001">
    <property type="protein sequence ID" value="KAK7175687.1"/>
    <property type="molecule type" value="Genomic_DNA"/>
</dbReference>
<keyword evidence="4" id="KW-0963">Cytoplasm</keyword>
<dbReference type="Pfam" id="PF00305">
    <property type="entry name" value="Lipoxygenase"/>
    <property type="match status" value="1"/>
</dbReference>
<dbReference type="SUPFAM" id="SSF48484">
    <property type="entry name" value="Lipoxigenase"/>
    <property type="match status" value="1"/>
</dbReference>
<dbReference type="InterPro" id="IPR000907">
    <property type="entry name" value="LipOase"/>
</dbReference>
<proteinExistence type="inferred from homology"/>
<keyword evidence="15" id="KW-1185">Reference proteome</keyword>
<sequence>MSQEAESSAGSELHIKVLKNKLRIQSLNIFHSGKMLTYKVTVSTCPEVFTEETNRIYLTLIDSKDQSSDRSVFDDFKTEISLDICVKKDFGDIVLVKLEKEKHLVNCNWFCKHITVKSPSEKRFEFPCHCWLEDEKPVFIREGTARLPQDDSGFLKKKRQEELESRQGKFRWTEWRQGFPKSIEGEIPIEVQFDQEKKNSFAENEKKSTDELILGKFKEIAYSCKGMEFFEKILEYFTSKHPLIENVMQDWSKDYMFGYQFLNGCNPVMIKKCTEIPDKFPVTHEMVKGFLKKGVTLQEEITAGNIYIVDYEILKGVPTSSDLVFLTAPLCLLYKNRLDQIVPIAIQLSQTPGEKSPIFLPSDNEYDWMLAKMWVKSADFLVHQLVTHLLKTHLISEVFEVAMYRQLSKVHPVYKLLKPHVRFTIAINAAARGKLISKDGTFSKITSVNGDGIAKVIQSGTETLTYESLCFPETIEDRGMKDVPKYYYRDDGMMIWDAIHNFVSAVVKIYYESDETVQEDVEIQGFVEDVSSGMNNSDKFPESLKTREELVKYLTVAIFNASAQHAAVNFGQFEWYGLIPNSPSTMLMPPPEQKGTVDLDYILKSLPDHKRSYTVLATAWVLTQFQDEEV</sequence>
<feature type="domain" description="PLAT" evidence="12">
    <location>
        <begin position="36"/>
        <end position="146"/>
    </location>
</feature>
<feature type="binding site" evidence="9">
    <location>
        <position position="565"/>
    </location>
    <ligand>
        <name>Fe cation</name>
        <dbReference type="ChEBI" id="CHEBI:24875"/>
        <note>catalytic</note>
    </ligand>
</feature>
<dbReference type="Gene3D" id="1.20.245.10">
    <property type="entry name" value="Lipoxygenase-1, Domain 5"/>
    <property type="match status" value="1"/>
</dbReference>